<keyword evidence="2" id="KW-1185">Reference proteome</keyword>
<dbReference type="STRING" id="86166.TAGGR_1855"/>
<accession>A0A0U9HNK0</accession>
<reference evidence="2" key="1">
    <citation type="submission" date="2016-01" db="EMBL/GenBank/DDBJ databases">
        <title>Draft genome sequence of Thermodesulfovibrio aggregans strain TGE-P1.</title>
        <authorList>
            <person name="Sekiguchi Y."/>
            <person name="Ohashi A."/>
            <person name="Matsuura N."/>
            <person name="Tourlousse M.D."/>
        </authorList>
    </citation>
    <scope>NUCLEOTIDE SEQUENCE [LARGE SCALE GENOMIC DNA]</scope>
    <source>
        <strain evidence="2">TGE-P1</strain>
    </source>
</reference>
<proteinExistence type="predicted"/>
<evidence type="ECO:0000313" key="2">
    <source>
        <dbReference type="Proteomes" id="UP000054976"/>
    </source>
</evidence>
<dbReference type="InterPro" id="IPR059223">
    <property type="entry name" value="DVU0772-like"/>
</dbReference>
<name>A0A0U9HNK0_9BACT</name>
<dbReference type="RefSeq" id="WP_059176099.1">
    <property type="nucleotide sequence ID" value="NZ_BCNO01000001.1"/>
</dbReference>
<evidence type="ECO:0000313" key="1">
    <source>
        <dbReference type="EMBL" id="GAQ94670.1"/>
    </source>
</evidence>
<sequence>MIWEELLTLEDIKKESYYIQHILWDYDPTKIMEPIVLQEGSKIVRKEPTKGYCFYIETSGKKPELFLMMLKSNCFGETIAKIEEIPNELLREAIEENKSKIKFGICPINEKIKIWLKKEFGLM</sequence>
<protein>
    <submittedName>
        <fullName evidence="1">Uncharacterized protein</fullName>
    </submittedName>
</protein>
<dbReference type="Proteomes" id="UP000054976">
    <property type="component" value="Unassembled WGS sequence"/>
</dbReference>
<dbReference type="NCBIfam" id="NF045682">
    <property type="entry name" value="DVU0772_fam"/>
    <property type="match status" value="1"/>
</dbReference>
<dbReference type="OrthoDB" id="9797395at2"/>
<gene>
    <name evidence="1" type="ORF">TAGGR_1855</name>
</gene>
<comment type="caution">
    <text evidence="1">The sequence shown here is derived from an EMBL/GenBank/DDBJ whole genome shotgun (WGS) entry which is preliminary data.</text>
</comment>
<organism evidence="1 2">
    <name type="scientific">Thermodesulfovibrio aggregans</name>
    <dbReference type="NCBI Taxonomy" id="86166"/>
    <lineage>
        <taxon>Bacteria</taxon>
        <taxon>Pseudomonadati</taxon>
        <taxon>Nitrospirota</taxon>
        <taxon>Thermodesulfovibrionia</taxon>
        <taxon>Thermodesulfovibrionales</taxon>
        <taxon>Thermodesulfovibrionaceae</taxon>
        <taxon>Thermodesulfovibrio</taxon>
    </lineage>
</organism>
<dbReference type="EMBL" id="BCNO01000001">
    <property type="protein sequence ID" value="GAQ94670.1"/>
    <property type="molecule type" value="Genomic_DNA"/>
</dbReference>
<dbReference type="AlphaFoldDB" id="A0A0U9HNK0"/>